<dbReference type="InterPro" id="IPR036508">
    <property type="entry name" value="Chitin-bd_dom_sf"/>
</dbReference>
<dbReference type="WBParaSite" id="GPUH_0001153701-mRNA-1">
    <property type="protein sequence ID" value="GPUH_0001153701-mRNA-1"/>
    <property type="gene ID" value="GPUH_0001153701"/>
</dbReference>
<dbReference type="Proteomes" id="UP000271098">
    <property type="component" value="Unassembled WGS sequence"/>
</dbReference>
<evidence type="ECO:0000313" key="5">
    <source>
        <dbReference type="WBParaSite" id="GPUH_0001153701-mRNA-1"/>
    </source>
</evidence>
<evidence type="ECO:0000313" key="3">
    <source>
        <dbReference type="EMBL" id="VDN18885.1"/>
    </source>
</evidence>
<dbReference type="Gene3D" id="2.170.140.10">
    <property type="entry name" value="Chitin binding domain"/>
    <property type="match status" value="1"/>
</dbReference>
<dbReference type="Pfam" id="PF01607">
    <property type="entry name" value="CBM_14"/>
    <property type="match status" value="1"/>
</dbReference>
<feature type="region of interest" description="Disordered" evidence="1">
    <location>
        <begin position="1"/>
        <end position="48"/>
    </location>
</feature>
<accession>A0A183DS32</accession>
<proteinExistence type="predicted"/>
<feature type="domain" description="Chitin-binding type-2" evidence="2">
    <location>
        <begin position="86"/>
        <end position="142"/>
    </location>
</feature>
<dbReference type="SMART" id="SM00494">
    <property type="entry name" value="ChtBD2"/>
    <property type="match status" value="1"/>
</dbReference>
<reference evidence="3 4" key="2">
    <citation type="submission" date="2018-11" db="EMBL/GenBank/DDBJ databases">
        <authorList>
            <consortium name="Pathogen Informatics"/>
        </authorList>
    </citation>
    <scope>NUCLEOTIDE SEQUENCE [LARGE SCALE GENOMIC DNA]</scope>
</reference>
<name>A0A183DS32_9BILA</name>
<dbReference type="OrthoDB" id="5914859at2759"/>
<reference evidence="5" key="1">
    <citation type="submission" date="2016-06" db="UniProtKB">
        <authorList>
            <consortium name="WormBaseParasite"/>
        </authorList>
    </citation>
    <scope>IDENTIFICATION</scope>
</reference>
<sequence>MITHHKPRTSAPIVDSDLSSTTQQANGSDIDTKEAVEPSAESQDERVNEVKIAERSRASHIPEAALPAAIGVPLPKAKDQPILPDDFDCASKPNGLYSIGCKTEYVTCVLGHPFYFHCPSNLIFYEAAQTCDHAENIAECSNVSLGTRDAHEYIYKFLCSFAAVFQGYRFRTIH</sequence>
<dbReference type="PROSITE" id="PS50940">
    <property type="entry name" value="CHIT_BIND_II"/>
    <property type="match status" value="1"/>
</dbReference>
<dbReference type="GO" id="GO:0008061">
    <property type="term" value="F:chitin binding"/>
    <property type="evidence" value="ECO:0007669"/>
    <property type="project" value="InterPro"/>
</dbReference>
<dbReference type="InterPro" id="IPR002557">
    <property type="entry name" value="Chitin-bd_dom"/>
</dbReference>
<organism evidence="5">
    <name type="scientific">Gongylonema pulchrum</name>
    <dbReference type="NCBI Taxonomy" id="637853"/>
    <lineage>
        <taxon>Eukaryota</taxon>
        <taxon>Metazoa</taxon>
        <taxon>Ecdysozoa</taxon>
        <taxon>Nematoda</taxon>
        <taxon>Chromadorea</taxon>
        <taxon>Rhabditida</taxon>
        <taxon>Spirurina</taxon>
        <taxon>Spiruromorpha</taxon>
        <taxon>Spiruroidea</taxon>
        <taxon>Gongylonematidae</taxon>
        <taxon>Gongylonema</taxon>
    </lineage>
</organism>
<evidence type="ECO:0000256" key="1">
    <source>
        <dbReference type="SAM" id="MobiDB-lite"/>
    </source>
</evidence>
<feature type="compositionally biased region" description="Polar residues" evidence="1">
    <location>
        <begin position="17"/>
        <end position="29"/>
    </location>
</feature>
<dbReference type="GO" id="GO:0005576">
    <property type="term" value="C:extracellular region"/>
    <property type="evidence" value="ECO:0007669"/>
    <property type="project" value="InterPro"/>
</dbReference>
<gene>
    <name evidence="3" type="ORF">GPUH_LOCUS11523</name>
</gene>
<dbReference type="SUPFAM" id="SSF57625">
    <property type="entry name" value="Invertebrate chitin-binding proteins"/>
    <property type="match status" value="1"/>
</dbReference>
<evidence type="ECO:0000259" key="2">
    <source>
        <dbReference type="PROSITE" id="PS50940"/>
    </source>
</evidence>
<evidence type="ECO:0000313" key="4">
    <source>
        <dbReference type="Proteomes" id="UP000271098"/>
    </source>
</evidence>
<dbReference type="EMBL" id="UYRT01078611">
    <property type="protein sequence ID" value="VDN18885.1"/>
    <property type="molecule type" value="Genomic_DNA"/>
</dbReference>
<protein>
    <submittedName>
        <fullName evidence="5">Chitin-binding type-2 domain-containing protein</fullName>
    </submittedName>
</protein>
<keyword evidence="4" id="KW-1185">Reference proteome</keyword>
<dbReference type="AlphaFoldDB" id="A0A183DS32"/>